<dbReference type="Proteomes" id="UP000078200">
    <property type="component" value="Unassembled WGS sequence"/>
</dbReference>
<dbReference type="EnsemblMetazoa" id="GAUT007326-RA">
    <property type="protein sequence ID" value="GAUT007326-PA"/>
    <property type="gene ID" value="GAUT007326"/>
</dbReference>
<reference evidence="14" key="2">
    <citation type="submission" date="2020-05" db="UniProtKB">
        <authorList>
            <consortium name="EnsemblMetazoa"/>
        </authorList>
    </citation>
    <scope>IDENTIFICATION</scope>
    <source>
        <strain evidence="14">TTRI</strain>
    </source>
</reference>
<accession>A0A1A9UR96</accession>
<evidence type="ECO:0000256" key="2">
    <source>
        <dbReference type="ARBA" id="ARBA00004687"/>
    </source>
</evidence>
<dbReference type="InterPro" id="IPR037675">
    <property type="entry name" value="PIG-O_N"/>
</dbReference>
<feature type="transmembrane region" description="Helical" evidence="13">
    <location>
        <begin position="617"/>
        <end position="635"/>
    </location>
</feature>
<dbReference type="CDD" id="cd16023">
    <property type="entry name" value="GPI_EPT_3"/>
    <property type="match status" value="1"/>
</dbReference>
<dbReference type="GO" id="GO:0051377">
    <property type="term" value="F:mannose-ethanolamine phosphotransferase activity"/>
    <property type="evidence" value="ECO:0007669"/>
    <property type="project" value="InterPro"/>
</dbReference>
<feature type="transmembrane region" description="Helical" evidence="13">
    <location>
        <begin position="738"/>
        <end position="764"/>
    </location>
</feature>
<comment type="similarity">
    <text evidence="3">Belongs to the PIGG/PIGN/PIGO family. PIGO subfamily.</text>
</comment>
<evidence type="ECO:0000313" key="14">
    <source>
        <dbReference type="EnsemblMetazoa" id="GAUT007326-PA"/>
    </source>
</evidence>
<dbReference type="Pfam" id="PF01663">
    <property type="entry name" value="Phosphodiest"/>
    <property type="match status" value="1"/>
</dbReference>
<evidence type="ECO:0000256" key="6">
    <source>
        <dbReference type="ARBA" id="ARBA00022692"/>
    </source>
</evidence>
<dbReference type="InterPro" id="IPR017850">
    <property type="entry name" value="Alkaline_phosphatase_core_sf"/>
</dbReference>
<keyword evidence="6 13" id="KW-0812">Transmembrane</keyword>
<evidence type="ECO:0000256" key="1">
    <source>
        <dbReference type="ARBA" id="ARBA00004477"/>
    </source>
</evidence>
<feature type="transmembrane region" description="Helical" evidence="13">
    <location>
        <begin position="483"/>
        <end position="505"/>
    </location>
</feature>
<feature type="transmembrane region" description="Helical" evidence="13">
    <location>
        <begin position="7"/>
        <end position="30"/>
    </location>
</feature>
<dbReference type="GO" id="GO:0005789">
    <property type="term" value="C:endoplasmic reticulum membrane"/>
    <property type="evidence" value="ECO:0007669"/>
    <property type="project" value="UniProtKB-SubCell"/>
</dbReference>
<evidence type="ECO:0000256" key="9">
    <source>
        <dbReference type="ARBA" id="ARBA00023136"/>
    </source>
</evidence>
<feature type="transmembrane region" description="Helical" evidence="13">
    <location>
        <begin position="453"/>
        <end position="471"/>
    </location>
</feature>
<reference evidence="15" key="1">
    <citation type="submission" date="2014-05" db="EMBL/GenBank/DDBJ databases">
        <authorList>
            <person name="Aksoy S."/>
            <person name="Warren W."/>
            <person name="Wilson R.K."/>
        </authorList>
    </citation>
    <scope>NUCLEOTIDE SEQUENCE [LARGE SCALE GENOMIC DNA]</scope>
    <source>
        <strain evidence="15">TTRI</strain>
    </source>
</reference>
<keyword evidence="4" id="KW-0337">GPI-anchor biosynthesis</keyword>
<dbReference type="FunFam" id="3.40.720.10:FF:000041">
    <property type="entry name" value="GPI ethanolamine phosphate transferase 3"/>
    <property type="match status" value="1"/>
</dbReference>
<dbReference type="PANTHER" id="PTHR23071">
    <property type="entry name" value="PHOSPHATIDYLINOSITOL GLYCAN"/>
    <property type="match status" value="1"/>
</dbReference>
<evidence type="ECO:0000256" key="3">
    <source>
        <dbReference type="ARBA" id="ARBA00008695"/>
    </source>
</evidence>
<dbReference type="UniPathway" id="UPA00196"/>
<keyword evidence="5" id="KW-0808">Transferase</keyword>
<dbReference type="STRING" id="7395.A0A1A9UR96"/>
<dbReference type="VEuPathDB" id="VectorBase:GAUT012824"/>
<feature type="transmembrane region" description="Helical" evidence="13">
    <location>
        <begin position="517"/>
        <end position="535"/>
    </location>
</feature>
<keyword evidence="9 13" id="KW-0472">Membrane</keyword>
<feature type="transmembrane region" description="Helical" evidence="13">
    <location>
        <begin position="806"/>
        <end position="832"/>
    </location>
</feature>
<dbReference type="Gene3D" id="3.40.720.10">
    <property type="entry name" value="Alkaline Phosphatase, subunit A"/>
    <property type="match status" value="1"/>
</dbReference>
<comment type="subcellular location">
    <subcellularLocation>
        <location evidence="1">Endoplasmic reticulum membrane</location>
        <topology evidence="1">Multi-pass membrane protein</topology>
    </subcellularLocation>
</comment>
<evidence type="ECO:0000256" key="12">
    <source>
        <dbReference type="ARBA" id="ARBA00093602"/>
    </source>
</evidence>
<dbReference type="PANTHER" id="PTHR23071:SF1">
    <property type="entry name" value="GPI ETHANOLAMINE PHOSPHATE TRANSFERASE 3"/>
    <property type="match status" value="1"/>
</dbReference>
<name>A0A1A9UR96_GLOAU</name>
<dbReference type="AlphaFoldDB" id="A0A1A9UR96"/>
<evidence type="ECO:0000313" key="15">
    <source>
        <dbReference type="Proteomes" id="UP000078200"/>
    </source>
</evidence>
<protein>
    <recommendedName>
        <fullName evidence="12">GPI ethanolamine phosphate transferase 3, catalytic subunit</fullName>
    </recommendedName>
    <alternativeName>
        <fullName evidence="11">Phosphatidylinositol-glycan biosynthesis class O protein</fullName>
    </alternativeName>
</protein>
<evidence type="ECO:0000256" key="7">
    <source>
        <dbReference type="ARBA" id="ARBA00022824"/>
    </source>
</evidence>
<dbReference type="VEuPathDB" id="VectorBase:GAUT007326"/>
<feature type="transmembrane region" description="Helical" evidence="13">
    <location>
        <begin position="871"/>
        <end position="890"/>
    </location>
</feature>
<evidence type="ECO:0000256" key="4">
    <source>
        <dbReference type="ARBA" id="ARBA00022502"/>
    </source>
</evidence>
<dbReference type="EnsemblMetazoa" id="GAUT012824-RA">
    <property type="protein sequence ID" value="GAUT012824-PA"/>
    <property type="gene ID" value="GAUT012824"/>
</dbReference>
<feature type="transmembrane region" description="Helical" evidence="13">
    <location>
        <begin position="932"/>
        <end position="956"/>
    </location>
</feature>
<keyword evidence="8 13" id="KW-1133">Transmembrane helix</keyword>
<feature type="transmembrane region" description="Helical" evidence="13">
    <location>
        <begin position="1055"/>
        <end position="1076"/>
    </location>
</feature>
<evidence type="ECO:0000256" key="10">
    <source>
        <dbReference type="ARBA" id="ARBA00023180"/>
    </source>
</evidence>
<keyword evidence="15" id="KW-1185">Reference proteome</keyword>
<organism evidence="14 15">
    <name type="scientific">Glossina austeni</name>
    <name type="common">Savannah tsetse fly</name>
    <dbReference type="NCBI Taxonomy" id="7395"/>
    <lineage>
        <taxon>Eukaryota</taxon>
        <taxon>Metazoa</taxon>
        <taxon>Ecdysozoa</taxon>
        <taxon>Arthropoda</taxon>
        <taxon>Hexapoda</taxon>
        <taxon>Insecta</taxon>
        <taxon>Pterygota</taxon>
        <taxon>Neoptera</taxon>
        <taxon>Endopterygota</taxon>
        <taxon>Diptera</taxon>
        <taxon>Brachycera</taxon>
        <taxon>Muscomorpha</taxon>
        <taxon>Hippoboscoidea</taxon>
        <taxon>Glossinidae</taxon>
        <taxon>Glossina</taxon>
    </lineage>
</organism>
<evidence type="ECO:0000256" key="11">
    <source>
        <dbReference type="ARBA" id="ARBA00079084"/>
    </source>
</evidence>
<feature type="transmembrane region" description="Helical" evidence="13">
    <location>
        <begin position="838"/>
        <end position="859"/>
    </location>
</feature>
<feature type="transmembrane region" description="Helical" evidence="13">
    <location>
        <begin position="671"/>
        <end position="690"/>
    </location>
</feature>
<dbReference type="InterPro" id="IPR039524">
    <property type="entry name" value="PIGO/GPI13"/>
</dbReference>
<proteinExistence type="inferred from homology"/>
<keyword evidence="7" id="KW-0256">Endoplasmic reticulum</keyword>
<comment type="pathway">
    <text evidence="2">Glycolipid biosynthesis; glycosylphosphatidylinositol-anchor biosynthesis.</text>
</comment>
<dbReference type="InterPro" id="IPR002591">
    <property type="entry name" value="Phosphodiest/P_Trfase"/>
</dbReference>
<feature type="transmembrane region" description="Helical" evidence="13">
    <location>
        <begin position="579"/>
        <end position="596"/>
    </location>
</feature>
<dbReference type="SUPFAM" id="SSF53649">
    <property type="entry name" value="Alkaline phosphatase-like"/>
    <property type="match status" value="1"/>
</dbReference>
<evidence type="ECO:0000256" key="5">
    <source>
        <dbReference type="ARBA" id="ARBA00022679"/>
    </source>
</evidence>
<evidence type="ECO:0000256" key="13">
    <source>
        <dbReference type="SAM" id="Phobius"/>
    </source>
</evidence>
<evidence type="ECO:0000256" key="8">
    <source>
        <dbReference type="ARBA" id="ARBA00022989"/>
    </source>
</evidence>
<sequence length="1094" mass="123738">MEFAVSYGLTLIWLTYLIASGVILFSRGFLLSRVSKTDVSNCRQLSLDINDKNYLSDVVVQEIFKDVNATTNLCLPQKSKVIILLIDALKYEFGVYKENLTKPLAYENKLSVMYELEKDMPEYARLMVFKADPPTTTLQRLKGLTTGSLPTFVDIGSNFASPEINEDNIIDQINNMNLPIVFMGDSTWADLYPRRFLRSYPYPSFDIFDLDTIDRGVQRHLSKEMMQNDWQVLIAHFLGVDHCGHKHGPLHDEMGRKLNEMNNVIRDIVAQMDNQTTLFVIGDHGMTATGDHGGDTDDETNALLFAYTKRSKFLTSEFGSDANEMQQIDFVPTLAAILGVPIPYSNLGLINFNVIPNVIIPNLSKLQTILLHVWQNAQQIYKYFYNYALENKRTFTVEHMESLETEFILLTHRVKTIYNTAAFKSFVGDLNKHLRQILSTSREIWVKFDATQMSQGLIVTFLPIFFTFVFINNTRSIDLYKIFTFREIGYTYLLNIAAGVFGYRYHKNFSFKSEEHAIIFFTSLISTLVFVFHTVQNWSAIAHNWSKMTKFAYMPTRAILGIALGVFFSNSFIIHEAKILSYLLVATILLMIYELLQKSAQIDFRHKFRISVFLKSTTLKLIIASFLAITLIRFASSLFRCREEQGNCIDFSSSSSNADSFIFKKASSSKVLIVAVIVVVLYTTLTRLYLRLCGNLTGNSVNVLLARYGPTIASICTGGHMLLTGSAIKNIQRSHIDIMALIIYALLALQVIVITIAPLMVFVLPPKNCTTIAVNTANSIVPEIFKKMKRMYEGGEVERQSDIPVVYGLATVYSSILISFGIFLTMVIVILLEPYSSVGAIICVAIAAALLSIHSILRFKTAISFETCIQPNFNVIVAWFLLAHFCFFATSHQTTLSQIDWRSAFVGRTASIGQSNFISGILVILNTFCGQILFFSLYGLLATQTFSIFALFPSLIKSNSNRETRKSEIVSSRLAQQATLIAEQSLSDISIESVGFDMSRGELVLFERETVFLGTMFKLATQLFMLQGFKVFCSMLACTIHCRHLMVWKIFAPRFIYESLATFVSMPAIVIGYFLIFRIHKAVDNLINKINKIK</sequence>
<keyword evidence="10" id="KW-0325">Glycoprotein</keyword>
<dbReference type="GO" id="GO:0006506">
    <property type="term" value="P:GPI anchor biosynthetic process"/>
    <property type="evidence" value="ECO:0007669"/>
    <property type="project" value="UniProtKB-UniPathway"/>
</dbReference>
<feature type="transmembrane region" description="Helical" evidence="13">
    <location>
        <begin position="556"/>
        <end position="573"/>
    </location>
</feature>